<dbReference type="OrthoDB" id="5341582at2759"/>
<dbReference type="Proteomes" id="UP000008782">
    <property type="component" value="Unassembled WGS sequence"/>
</dbReference>
<organism evidence="4">
    <name type="scientific">Colletotrichum graminicola (strain M1.001 / M2 / FGSC 10212)</name>
    <name type="common">Maize anthracnose fungus</name>
    <name type="synonym">Glomerella graminicola</name>
    <dbReference type="NCBI Taxonomy" id="645133"/>
    <lineage>
        <taxon>Eukaryota</taxon>
        <taxon>Fungi</taxon>
        <taxon>Dikarya</taxon>
        <taxon>Ascomycota</taxon>
        <taxon>Pezizomycotina</taxon>
        <taxon>Sordariomycetes</taxon>
        <taxon>Hypocreomycetidae</taxon>
        <taxon>Glomerellales</taxon>
        <taxon>Glomerellaceae</taxon>
        <taxon>Colletotrichum</taxon>
        <taxon>Colletotrichum graminicola species complex</taxon>
    </lineage>
</organism>
<feature type="non-terminal residue" evidence="3">
    <location>
        <position position="1"/>
    </location>
</feature>
<evidence type="ECO:0000313" key="4">
    <source>
        <dbReference type="Proteomes" id="UP000008782"/>
    </source>
</evidence>
<gene>
    <name evidence="3" type="ORF">GLRG_09399</name>
</gene>
<dbReference type="STRING" id="645133.E3QTU3"/>
<dbReference type="AlphaFoldDB" id="E3QTU3"/>
<evidence type="ECO:0000259" key="2">
    <source>
        <dbReference type="Pfam" id="PF20237"/>
    </source>
</evidence>
<dbReference type="RefSeq" id="XP_008098275.1">
    <property type="nucleotide sequence ID" value="XM_008100084.1"/>
</dbReference>
<evidence type="ECO:0000256" key="1">
    <source>
        <dbReference type="SAM" id="Phobius"/>
    </source>
</evidence>
<keyword evidence="1" id="KW-0812">Transmembrane</keyword>
<feature type="transmembrane region" description="Helical" evidence="1">
    <location>
        <begin position="12"/>
        <end position="32"/>
    </location>
</feature>
<keyword evidence="4" id="KW-1185">Reference proteome</keyword>
<evidence type="ECO:0000313" key="3">
    <source>
        <dbReference type="EMBL" id="EFQ34255.1"/>
    </source>
</evidence>
<dbReference type="PANTHER" id="PTHR34502">
    <property type="entry name" value="DUF6594 DOMAIN-CONTAINING PROTEIN-RELATED"/>
    <property type="match status" value="1"/>
</dbReference>
<dbReference type="GeneID" id="24414764"/>
<dbReference type="eggNOG" id="ENOG502SNT3">
    <property type="taxonomic scope" value="Eukaryota"/>
</dbReference>
<feature type="transmembrane region" description="Helical" evidence="1">
    <location>
        <begin position="229"/>
        <end position="246"/>
    </location>
</feature>
<name>E3QTU3_COLGM</name>
<keyword evidence="1" id="KW-1133">Transmembrane helix</keyword>
<protein>
    <recommendedName>
        <fullName evidence="2">DUF6594 domain-containing protein</fullName>
    </recommendedName>
</protein>
<reference evidence="4" key="1">
    <citation type="journal article" date="2012" name="Nat. Genet.">
        <title>Lifestyle transitions in plant pathogenic Colletotrichum fungi deciphered by genome and transcriptome analyses.</title>
        <authorList>
            <person name="O'Connell R.J."/>
            <person name="Thon M.R."/>
            <person name="Hacquard S."/>
            <person name="Amyotte S.G."/>
            <person name="Kleemann J."/>
            <person name="Torres M.F."/>
            <person name="Damm U."/>
            <person name="Buiate E.A."/>
            <person name="Epstein L."/>
            <person name="Alkan N."/>
            <person name="Altmueller J."/>
            <person name="Alvarado-Balderrama L."/>
            <person name="Bauser C.A."/>
            <person name="Becker C."/>
            <person name="Birren B.W."/>
            <person name="Chen Z."/>
            <person name="Choi J."/>
            <person name="Crouch J.A."/>
            <person name="Duvick J.P."/>
            <person name="Farman M.A."/>
            <person name="Gan P."/>
            <person name="Heiman D."/>
            <person name="Henrissat B."/>
            <person name="Howard R.J."/>
            <person name="Kabbage M."/>
            <person name="Koch C."/>
            <person name="Kracher B."/>
            <person name="Kubo Y."/>
            <person name="Law A.D."/>
            <person name="Lebrun M.-H."/>
            <person name="Lee Y.-H."/>
            <person name="Miyara I."/>
            <person name="Moore N."/>
            <person name="Neumann U."/>
            <person name="Nordstroem K."/>
            <person name="Panaccione D.G."/>
            <person name="Panstruga R."/>
            <person name="Place M."/>
            <person name="Proctor R.H."/>
            <person name="Prusky D."/>
            <person name="Rech G."/>
            <person name="Reinhardt R."/>
            <person name="Rollins J.A."/>
            <person name="Rounsley S."/>
            <person name="Schardl C.L."/>
            <person name="Schwartz D.C."/>
            <person name="Shenoy N."/>
            <person name="Shirasu K."/>
            <person name="Sikhakolli U.R."/>
            <person name="Stueber K."/>
            <person name="Sukno S.A."/>
            <person name="Sweigard J.A."/>
            <person name="Takano Y."/>
            <person name="Takahara H."/>
            <person name="Trail F."/>
            <person name="van der Does H.C."/>
            <person name="Voll L.M."/>
            <person name="Will I."/>
            <person name="Young S."/>
            <person name="Zeng Q."/>
            <person name="Zhang J."/>
            <person name="Zhou S."/>
            <person name="Dickman M.B."/>
            <person name="Schulze-Lefert P."/>
            <person name="Ver Loren van Themaat E."/>
            <person name="Ma L.-J."/>
            <person name="Vaillancourt L.J."/>
        </authorList>
    </citation>
    <scope>NUCLEOTIDE SEQUENCE [LARGE SCALE GENOMIC DNA]</scope>
    <source>
        <strain evidence="4">M1.001 / M2 / FGSC 10212</strain>
    </source>
</reference>
<dbReference type="InterPro" id="IPR046529">
    <property type="entry name" value="DUF6594"/>
</dbReference>
<dbReference type="Pfam" id="PF20237">
    <property type="entry name" value="DUF6594"/>
    <property type="match status" value="1"/>
</dbReference>
<accession>E3QTU3</accession>
<dbReference type="VEuPathDB" id="FungiDB:GLRG_09399"/>
<sequence length="260" mass="29272">HKLVVEDYPAGYPRFAALVAADDSFFVFRRFLRLRARILLLKQDNLSVLEAKLDQLDEDEESPLFLGKSRCDKNEARRALLHEIESGLVDYDSFTDRTRQALSLSAAAPKDILSLQNWLQGRSCLSRSETEYLELRQDLATLSSPKDSAIELLENWVEGKLIHYYRGFRKVENAEQGPLHNKSSDENVYIYSGSLVKQSAPVLMLCLITSLILIPVVICIAVHSMVARVAIILISTVLYLSVLSRLTNSKMMELILAGAT</sequence>
<dbReference type="HOGENOM" id="CLU_051118_3_2_1"/>
<keyword evidence="1" id="KW-0472">Membrane</keyword>
<dbReference type="EMBL" id="GG697378">
    <property type="protein sequence ID" value="EFQ34255.1"/>
    <property type="molecule type" value="Genomic_DNA"/>
</dbReference>
<proteinExistence type="predicted"/>
<dbReference type="PANTHER" id="PTHR34502:SF3">
    <property type="entry name" value="DUF6594 DOMAIN-CONTAINING PROTEIN"/>
    <property type="match status" value="1"/>
</dbReference>
<feature type="transmembrane region" description="Helical" evidence="1">
    <location>
        <begin position="202"/>
        <end position="223"/>
    </location>
</feature>
<feature type="domain" description="DUF6594" evidence="2">
    <location>
        <begin position="12"/>
        <end position="260"/>
    </location>
</feature>